<dbReference type="InterPro" id="IPR007396">
    <property type="entry name" value="TR_PAI2-type"/>
</dbReference>
<reference evidence="1 2" key="1">
    <citation type="journal article" date="2019" name="Int. J. Syst. Evol. Microbiol.">
        <title>The Global Catalogue of Microorganisms (GCM) 10K type strain sequencing project: providing services to taxonomists for standard genome sequencing and annotation.</title>
        <authorList>
            <consortium name="The Broad Institute Genomics Platform"/>
            <consortium name="The Broad Institute Genome Sequencing Center for Infectious Disease"/>
            <person name="Wu L."/>
            <person name="Ma J."/>
        </authorList>
    </citation>
    <scope>NUCLEOTIDE SEQUENCE [LARGE SCALE GENOMIC DNA]</scope>
    <source>
        <strain evidence="1 2">JCM 10425</strain>
    </source>
</reference>
<dbReference type="RefSeq" id="WP_344649837.1">
    <property type="nucleotide sequence ID" value="NZ_BAAAGX010000014.1"/>
</dbReference>
<evidence type="ECO:0000313" key="2">
    <source>
        <dbReference type="Proteomes" id="UP001500967"/>
    </source>
</evidence>
<name>A0ABN0UCK7_9ACTN</name>
<proteinExistence type="predicted"/>
<dbReference type="SUPFAM" id="SSF50475">
    <property type="entry name" value="FMN-binding split barrel"/>
    <property type="match status" value="1"/>
</dbReference>
<dbReference type="InterPro" id="IPR012349">
    <property type="entry name" value="Split_barrel_FMN-bd"/>
</dbReference>
<gene>
    <name evidence="1" type="ORF">GCM10009539_34370</name>
</gene>
<protein>
    <submittedName>
        <fullName evidence="1">FMN-binding negative transcriptional regulator</fullName>
    </submittedName>
</protein>
<keyword evidence="2" id="KW-1185">Reference proteome</keyword>
<dbReference type="EMBL" id="BAAAGX010000014">
    <property type="protein sequence ID" value="GAA0246132.1"/>
    <property type="molecule type" value="Genomic_DNA"/>
</dbReference>
<dbReference type="Proteomes" id="UP001500967">
    <property type="component" value="Unassembled WGS sequence"/>
</dbReference>
<dbReference type="PANTHER" id="PTHR35802:SF1">
    <property type="entry name" value="PROTEASE SYNTHASE AND SPORULATION PROTEIN PAI 2"/>
    <property type="match status" value="1"/>
</dbReference>
<evidence type="ECO:0000313" key="1">
    <source>
        <dbReference type="EMBL" id="GAA0246132.1"/>
    </source>
</evidence>
<accession>A0ABN0UCK7</accession>
<sequence length="208" mass="22616">MYVPSHFAVPADRQAALLSGGGFAHLVTPTAEGLRSTPLPLLFDAGRNALLGHVARNNPHWRDLPDAESLAILTGPDAYVSPGFYASKREHGRVVPTWNYEVLHVHGRLVAHDDVEWLRTLVTRLTDAHEALRDEPWQVTDAPEKFIDGQLRAIVGLELVISRVEGKAKLSQNRPEADQEGVIAGLSATGEPGDAAVATTMRWARADA</sequence>
<dbReference type="Gene3D" id="2.30.110.10">
    <property type="entry name" value="Electron Transport, Fmn-binding Protein, Chain A"/>
    <property type="match status" value="1"/>
</dbReference>
<dbReference type="PIRSF" id="PIRSF010372">
    <property type="entry name" value="PaiB"/>
    <property type="match status" value="1"/>
</dbReference>
<dbReference type="PANTHER" id="PTHR35802">
    <property type="entry name" value="PROTEASE SYNTHASE AND SPORULATION PROTEIN PAI 2"/>
    <property type="match status" value="1"/>
</dbReference>
<comment type="caution">
    <text evidence="1">The sequence shown here is derived from an EMBL/GenBank/DDBJ whole genome shotgun (WGS) entry which is preliminary data.</text>
</comment>
<organism evidence="1 2">
    <name type="scientific">Cryptosporangium japonicum</name>
    <dbReference type="NCBI Taxonomy" id="80872"/>
    <lineage>
        <taxon>Bacteria</taxon>
        <taxon>Bacillati</taxon>
        <taxon>Actinomycetota</taxon>
        <taxon>Actinomycetes</taxon>
        <taxon>Cryptosporangiales</taxon>
        <taxon>Cryptosporangiaceae</taxon>
        <taxon>Cryptosporangium</taxon>
    </lineage>
</organism>
<dbReference type="Pfam" id="PF04299">
    <property type="entry name" value="FMN_bind_2"/>
    <property type="match status" value="1"/>
</dbReference>